<dbReference type="InterPro" id="IPR029058">
    <property type="entry name" value="AB_hydrolase_fold"/>
</dbReference>
<dbReference type="InterPro" id="IPR050300">
    <property type="entry name" value="GDXG_lipolytic_enzyme"/>
</dbReference>
<dbReference type="InterPro" id="IPR013094">
    <property type="entry name" value="AB_hydrolase_3"/>
</dbReference>
<evidence type="ECO:0000313" key="7">
    <source>
        <dbReference type="Proteomes" id="UP000468828"/>
    </source>
</evidence>
<protein>
    <submittedName>
        <fullName evidence="6">Alpha/beta hydrolase</fullName>
    </submittedName>
</protein>
<dbReference type="PANTHER" id="PTHR48081:SF8">
    <property type="entry name" value="ALPHA_BETA HYDROLASE FOLD-3 DOMAIN-CONTAINING PROTEIN-RELATED"/>
    <property type="match status" value="1"/>
</dbReference>
<dbReference type="PROSITE" id="PS01174">
    <property type="entry name" value="LIPASE_GDXG_SER"/>
    <property type="match status" value="1"/>
</dbReference>
<evidence type="ECO:0000256" key="2">
    <source>
        <dbReference type="ARBA" id="ARBA00022801"/>
    </source>
</evidence>
<evidence type="ECO:0000259" key="4">
    <source>
        <dbReference type="Pfam" id="PF07859"/>
    </source>
</evidence>
<reference evidence="5 7" key="1">
    <citation type="submission" date="2020-01" db="EMBL/GenBank/DDBJ databases">
        <title>the WGS Modestobacter muralis CPCC 204518.</title>
        <authorList>
            <person name="Jiang Z."/>
        </authorList>
    </citation>
    <scope>NUCLEOTIDE SEQUENCE [LARGE SCALE GENOMIC DNA]</scope>
    <source>
        <strain evidence="5 7">DSM 100205</strain>
    </source>
</reference>
<dbReference type="SUPFAM" id="SSF53474">
    <property type="entry name" value="alpha/beta-Hydrolases"/>
    <property type="match status" value="1"/>
</dbReference>
<dbReference type="Gene3D" id="3.40.50.1820">
    <property type="entry name" value="alpha/beta hydrolase"/>
    <property type="match status" value="1"/>
</dbReference>
<feature type="domain" description="Alpha/beta hydrolase fold-3" evidence="4">
    <location>
        <begin position="69"/>
        <end position="265"/>
    </location>
</feature>
<dbReference type="Pfam" id="PF07859">
    <property type="entry name" value="Abhydrolase_3"/>
    <property type="match status" value="1"/>
</dbReference>
<comment type="caution">
    <text evidence="6">The sequence shown here is derived from an EMBL/GenBank/DDBJ whole genome shotgun (WGS) entry which is preliminary data.</text>
</comment>
<evidence type="ECO:0000256" key="3">
    <source>
        <dbReference type="PROSITE-ProRule" id="PRU10038"/>
    </source>
</evidence>
<evidence type="ECO:0000313" key="5">
    <source>
        <dbReference type="EMBL" id="NEK92726.1"/>
    </source>
</evidence>
<dbReference type="InterPro" id="IPR033140">
    <property type="entry name" value="Lipase_GDXG_put_SER_AS"/>
</dbReference>
<reference evidence="6 8" key="2">
    <citation type="submission" date="2020-02" db="EMBL/GenBank/DDBJ databases">
        <title>The WGS of Modestobacter muralis DSM 100205.</title>
        <authorList>
            <person name="Jiang Z."/>
        </authorList>
    </citation>
    <scope>NUCLEOTIDE SEQUENCE [LARGE SCALE GENOMIC DNA]</scope>
    <source>
        <strain evidence="6 8">DSM 100205</strain>
    </source>
</reference>
<evidence type="ECO:0000313" key="8">
    <source>
        <dbReference type="Proteomes" id="UP000471152"/>
    </source>
</evidence>
<feature type="active site" evidence="3">
    <location>
        <position position="139"/>
    </location>
</feature>
<dbReference type="EMBL" id="JAAGWB010000003">
    <property type="protein sequence ID" value="NEN49493.1"/>
    <property type="molecule type" value="Genomic_DNA"/>
</dbReference>
<accession>A0A6P0H327</accession>
<dbReference type="PANTHER" id="PTHR48081">
    <property type="entry name" value="AB HYDROLASE SUPERFAMILY PROTEIN C4A8.06C"/>
    <property type="match status" value="1"/>
</dbReference>
<dbReference type="GO" id="GO:0016787">
    <property type="term" value="F:hydrolase activity"/>
    <property type="evidence" value="ECO:0007669"/>
    <property type="project" value="UniProtKB-KW"/>
</dbReference>
<comment type="similarity">
    <text evidence="1">Belongs to the 'GDXG' lipolytic enzyme family.</text>
</comment>
<keyword evidence="2 6" id="KW-0378">Hydrolase</keyword>
<dbReference type="Proteomes" id="UP000471152">
    <property type="component" value="Unassembled WGS sequence"/>
</dbReference>
<proteinExistence type="inferred from homology"/>
<dbReference type="EMBL" id="JAAGWH010000003">
    <property type="protein sequence ID" value="NEK92726.1"/>
    <property type="molecule type" value="Genomic_DNA"/>
</dbReference>
<evidence type="ECO:0000256" key="1">
    <source>
        <dbReference type="ARBA" id="ARBA00010515"/>
    </source>
</evidence>
<sequence>MRALEVALRLAFKPRMATAERARKRLAAPKGSTEPPARLMARHDVRTRDVDGFPVHSVLPRGRTPQRAVLYVHGGSYVSAIAPQHWALIGALADAGVRVEVPHYGLAPQHTHRDAYPFVTEVHRQLLDHADDVTIAGDSAGGGLALGLAQTLSDAGLPQPERIVPLSPWLDLTLSHPDLPAVEVHDPWLSCAGLHVAAEAWAGGDDPTQPRLSPGNGQLAGLAPIDVYVGTHEICLPDARVLIERATAAGVLGHAEVCAGAVHVYPLTPTPEGRAAARQIVRRIAG</sequence>
<organism evidence="6 8">
    <name type="scientific">Modestobacter muralis</name>
    <dbReference type="NCBI Taxonomy" id="1608614"/>
    <lineage>
        <taxon>Bacteria</taxon>
        <taxon>Bacillati</taxon>
        <taxon>Actinomycetota</taxon>
        <taxon>Actinomycetes</taxon>
        <taxon>Geodermatophilales</taxon>
        <taxon>Geodermatophilaceae</taxon>
        <taxon>Modestobacter</taxon>
    </lineage>
</organism>
<name>A0A6P0H327_9ACTN</name>
<evidence type="ECO:0000313" key="6">
    <source>
        <dbReference type="EMBL" id="NEN49493.1"/>
    </source>
</evidence>
<dbReference type="AlphaFoldDB" id="A0A6P0H327"/>
<dbReference type="Proteomes" id="UP000468828">
    <property type="component" value="Unassembled WGS sequence"/>
</dbReference>
<gene>
    <name evidence="6" type="ORF">G3R41_00855</name>
    <name evidence="5" type="ORF">GCU67_00855</name>
</gene>
<keyword evidence="7" id="KW-1185">Reference proteome</keyword>